<keyword evidence="3" id="KW-1185">Reference proteome</keyword>
<feature type="domain" description="4-vinyl reductase 4VR" evidence="1">
    <location>
        <begin position="118"/>
        <end position="179"/>
    </location>
</feature>
<dbReference type="InterPro" id="IPR038158">
    <property type="entry name" value="H-NOX_domain_sf"/>
</dbReference>
<gene>
    <name evidence="2" type="ORF">M0R89_12875</name>
</gene>
<evidence type="ECO:0000259" key="1">
    <source>
        <dbReference type="SMART" id="SM00989"/>
    </source>
</evidence>
<dbReference type="EMBL" id="CP096659">
    <property type="protein sequence ID" value="UPV73433.1"/>
    <property type="molecule type" value="Genomic_DNA"/>
</dbReference>
<dbReference type="RefSeq" id="WP_248649489.1">
    <property type="nucleotide sequence ID" value="NZ_CP096659.1"/>
</dbReference>
<dbReference type="Pfam" id="PF07700">
    <property type="entry name" value="HNOB"/>
    <property type="match status" value="1"/>
</dbReference>
<dbReference type="AlphaFoldDB" id="A0A8U0HRQ9"/>
<dbReference type="Proteomes" id="UP000830729">
    <property type="component" value="Chromosome"/>
</dbReference>
<dbReference type="GO" id="GO:0020037">
    <property type="term" value="F:heme binding"/>
    <property type="evidence" value="ECO:0007669"/>
    <property type="project" value="InterPro"/>
</dbReference>
<dbReference type="Gene3D" id="3.90.1520.10">
    <property type="entry name" value="H-NOX domain"/>
    <property type="match status" value="1"/>
</dbReference>
<accession>A0A8U0HRQ9</accession>
<evidence type="ECO:0000313" key="3">
    <source>
        <dbReference type="Proteomes" id="UP000830729"/>
    </source>
</evidence>
<reference evidence="2 3" key="1">
    <citation type="submission" date="2022-04" db="EMBL/GenBank/DDBJ databases">
        <title>Diverse halophilic archaea isolated from saline environments.</title>
        <authorList>
            <person name="Cui H.-L."/>
        </authorList>
    </citation>
    <scope>NUCLEOTIDE SEQUENCE [LARGE SCALE GENOMIC DNA]</scope>
    <source>
        <strain evidence="2 3">XZYJT49</strain>
    </source>
</reference>
<dbReference type="PANTHER" id="PTHR45655:SF13">
    <property type="entry name" value="SOLUBLE GUANYLATE CYCLASE GCY-32-RELATED"/>
    <property type="match status" value="1"/>
</dbReference>
<dbReference type="PANTHER" id="PTHR45655">
    <property type="entry name" value="GUANYLATE CYCLASE SOLUBLE SUBUNIT BETA-2"/>
    <property type="match status" value="1"/>
</dbReference>
<protein>
    <submittedName>
        <fullName evidence="2">Heme NO-binding domain-containing protein</fullName>
    </submittedName>
</protein>
<dbReference type="GeneID" id="72186108"/>
<dbReference type="InterPro" id="IPR011644">
    <property type="entry name" value="Heme_NO-bd"/>
</dbReference>
<dbReference type="SUPFAM" id="SSF111126">
    <property type="entry name" value="Ligand-binding domain in the NO signalling and Golgi transport"/>
    <property type="match status" value="1"/>
</dbReference>
<proteinExistence type="predicted"/>
<organism evidence="2 3">
    <name type="scientific">Halorussus limi</name>
    <dbReference type="NCBI Taxonomy" id="2938695"/>
    <lineage>
        <taxon>Archaea</taxon>
        <taxon>Methanobacteriati</taxon>
        <taxon>Methanobacteriota</taxon>
        <taxon>Stenosarchaea group</taxon>
        <taxon>Halobacteria</taxon>
        <taxon>Halobacteriales</taxon>
        <taxon>Haladaptataceae</taxon>
        <taxon>Halorussus</taxon>
    </lineage>
</organism>
<dbReference type="InterPro" id="IPR024096">
    <property type="entry name" value="NO_sig/Golgi_transp_ligand-bd"/>
</dbReference>
<name>A0A8U0HRQ9_9EURY</name>
<evidence type="ECO:0000313" key="2">
    <source>
        <dbReference type="EMBL" id="UPV73433.1"/>
    </source>
</evidence>
<sequence length="179" mass="19710">MHGIVLKGLKDFVTAEYDREAWRAIQDEAGLGGKVYVPVTEYEDADALNLVDAAAEATGEDPPDLLDAFGRFLVPPLVETYGVHVEEDWTGLELIANVETYIHEALRGKQLSTYTPPALSAEWVGDETVKVTYASERELCSLAKGLLAGVGDYYDEQVEVTEPTCMHEGDDRCELVVTR</sequence>
<dbReference type="KEGG" id="halx:M0R89_12875"/>
<dbReference type="SMART" id="SM00989">
    <property type="entry name" value="V4R"/>
    <property type="match status" value="1"/>
</dbReference>
<dbReference type="InterPro" id="IPR004096">
    <property type="entry name" value="V4R"/>
</dbReference>